<organism evidence="1 2">
    <name type="scientific">Cerrena zonata</name>
    <dbReference type="NCBI Taxonomy" id="2478898"/>
    <lineage>
        <taxon>Eukaryota</taxon>
        <taxon>Fungi</taxon>
        <taxon>Dikarya</taxon>
        <taxon>Basidiomycota</taxon>
        <taxon>Agaricomycotina</taxon>
        <taxon>Agaricomycetes</taxon>
        <taxon>Polyporales</taxon>
        <taxon>Cerrenaceae</taxon>
        <taxon>Cerrena</taxon>
    </lineage>
</organism>
<reference evidence="1 2" key="1">
    <citation type="submission" date="2022-09" db="EMBL/GenBank/DDBJ databases">
        <authorList>
            <person name="Palmer J.M."/>
        </authorList>
    </citation>
    <scope>NUCLEOTIDE SEQUENCE [LARGE SCALE GENOMIC DNA]</scope>
    <source>
        <strain evidence="1 2">DSM 7382</strain>
    </source>
</reference>
<evidence type="ECO:0000313" key="1">
    <source>
        <dbReference type="EMBL" id="KAK7676936.1"/>
    </source>
</evidence>
<proteinExistence type="predicted"/>
<gene>
    <name evidence="1" type="ORF">QCA50_020054</name>
</gene>
<dbReference type="GO" id="GO:0005634">
    <property type="term" value="C:nucleus"/>
    <property type="evidence" value="ECO:0007669"/>
    <property type="project" value="TreeGrafter"/>
</dbReference>
<dbReference type="Gene3D" id="3.90.1410.10">
    <property type="entry name" value="set domain protein methyltransferase, domain 1"/>
    <property type="match status" value="1"/>
</dbReference>
<sequence length="425" mass="47073">MSLPLHPEPEVVGIFKQWLKTNGATIHDAVHFEKNPSGFSVIAEQDVAGNTTIVSVPSTLAITPELALRALTDIIPSDARALTNSLQKWSERQLMCSYICAHWLFDEKSTPPPLRHRPYINMLPTHDLLRTALHFTPPELELFRGSNLYGATLDRQKTWEAEWQQCRSVFSAVDVNWGVSLSWEKYSTAATYLSSRAFPSSLLTSHPSLYPTPDSHPILLPGIDSLNHARGHPVSWIVTDPSTAAEPKVSLVLHKPTERGGELLNNYGLKPNAELILGYGFSLLHNPDDTIVLKIGGSENNGGKGWEVGRNARGIEPVWQAVLDAVCAGKDEEDQNVGVEDELYAADMLGEMAQGLYNRLPSGEIPLDKEVRSDVAIMLEHYLEGQRNILHSIIEFASHKEKRAVELAQEQGLTIVEEGDDETLE</sequence>
<dbReference type="Proteomes" id="UP001385951">
    <property type="component" value="Unassembled WGS sequence"/>
</dbReference>
<dbReference type="SUPFAM" id="SSF82199">
    <property type="entry name" value="SET domain"/>
    <property type="match status" value="1"/>
</dbReference>
<keyword evidence="2" id="KW-1185">Reference proteome</keyword>
<evidence type="ECO:0008006" key="3">
    <source>
        <dbReference type="Google" id="ProtNLM"/>
    </source>
</evidence>
<dbReference type="GO" id="GO:0016279">
    <property type="term" value="F:protein-lysine N-methyltransferase activity"/>
    <property type="evidence" value="ECO:0007669"/>
    <property type="project" value="InterPro"/>
</dbReference>
<comment type="caution">
    <text evidence="1">The sequence shown here is derived from an EMBL/GenBank/DDBJ whole genome shotgun (WGS) entry which is preliminary data.</text>
</comment>
<dbReference type="EMBL" id="JASBNA010000099">
    <property type="protein sequence ID" value="KAK7676936.1"/>
    <property type="molecule type" value="Genomic_DNA"/>
</dbReference>
<protein>
    <recommendedName>
        <fullName evidence="3">SET domain-containing protein</fullName>
    </recommendedName>
</protein>
<dbReference type="PANTHER" id="PTHR13271">
    <property type="entry name" value="UNCHARACTERIZED PUTATIVE METHYLTRANSFERASE"/>
    <property type="match status" value="1"/>
</dbReference>
<dbReference type="CDD" id="cd19180">
    <property type="entry name" value="SET_SpSET10-like"/>
    <property type="match status" value="1"/>
</dbReference>
<name>A0AAW0FHY4_9APHY</name>
<dbReference type="PANTHER" id="PTHR13271:SF147">
    <property type="entry name" value="PROTEIN-LYSINE N-METHYLTRANSFERASE EFM1-RELATED"/>
    <property type="match status" value="1"/>
</dbReference>
<evidence type="ECO:0000313" key="2">
    <source>
        <dbReference type="Proteomes" id="UP001385951"/>
    </source>
</evidence>
<dbReference type="InterPro" id="IPR046341">
    <property type="entry name" value="SET_dom_sf"/>
</dbReference>
<dbReference type="InterPro" id="IPR050600">
    <property type="entry name" value="SETD3_SETD6_MTase"/>
</dbReference>
<accession>A0AAW0FHY4</accession>
<dbReference type="InterPro" id="IPR044432">
    <property type="entry name" value="Set10/Efm1_SET"/>
</dbReference>
<dbReference type="AlphaFoldDB" id="A0AAW0FHY4"/>